<dbReference type="InterPro" id="IPR035952">
    <property type="entry name" value="Rhomboid-like_sf"/>
</dbReference>
<evidence type="ECO:0000259" key="12">
    <source>
        <dbReference type="Pfam" id="PF01694"/>
    </source>
</evidence>
<evidence type="ECO:0000256" key="9">
    <source>
        <dbReference type="ARBA" id="ARBA00023136"/>
    </source>
</evidence>
<dbReference type="InterPro" id="IPR022764">
    <property type="entry name" value="Peptidase_S54_rhomboid_dom"/>
</dbReference>
<dbReference type="Proteomes" id="UP000002009">
    <property type="component" value="Chromosome 16"/>
</dbReference>
<evidence type="ECO:0000256" key="6">
    <source>
        <dbReference type="ARBA" id="ARBA00022801"/>
    </source>
</evidence>
<keyword evidence="4 10" id="KW-0645">Protease</keyword>
<feature type="transmembrane region" description="Helical" evidence="10">
    <location>
        <begin position="314"/>
        <end position="334"/>
    </location>
</feature>
<keyword evidence="9 10" id="KW-0472">Membrane</keyword>
<comment type="function">
    <text evidence="10">Serine protease involved in intramembrane proteolysis.</text>
</comment>
<gene>
    <name evidence="13" type="ORF">MICPUN_64752</name>
</gene>
<dbReference type="InParanoid" id="C1EIZ2"/>
<evidence type="ECO:0000256" key="8">
    <source>
        <dbReference type="ARBA" id="ARBA00022989"/>
    </source>
</evidence>
<evidence type="ECO:0000256" key="7">
    <source>
        <dbReference type="ARBA" id="ARBA00022825"/>
    </source>
</evidence>
<comment type="subcellular location">
    <subcellularLocation>
        <location evidence="2 10">Membrane</location>
        <topology evidence="2 10">Multi-pass membrane protein</topology>
    </subcellularLocation>
</comment>
<dbReference type="GO" id="GO:0016020">
    <property type="term" value="C:membrane"/>
    <property type="evidence" value="ECO:0007669"/>
    <property type="project" value="UniProtKB-SubCell"/>
</dbReference>
<dbReference type="Pfam" id="PF01694">
    <property type="entry name" value="Rhomboid"/>
    <property type="match status" value="1"/>
</dbReference>
<organism evidence="13 14">
    <name type="scientific">Micromonas commoda (strain RCC299 / NOUM17 / CCMP2709)</name>
    <name type="common">Picoplanktonic green alga</name>
    <dbReference type="NCBI Taxonomy" id="296587"/>
    <lineage>
        <taxon>Eukaryota</taxon>
        <taxon>Viridiplantae</taxon>
        <taxon>Chlorophyta</taxon>
        <taxon>Mamiellophyceae</taxon>
        <taxon>Mamiellales</taxon>
        <taxon>Mamiellaceae</taxon>
        <taxon>Micromonas</taxon>
    </lineage>
</organism>
<evidence type="ECO:0000313" key="13">
    <source>
        <dbReference type="EMBL" id="ACO67943.1"/>
    </source>
</evidence>
<dbReference type="OrthoDB" id="497508at2759"/>
<dbReference type="RefSeq" id="XP_002506685.1">
    <property type="nucleotide sequence ID" value="XM_002506639.1"/>
</dbReference>
<dbReference type="GO" id="GO:0006508">
    <property type="term" value="P:proteolysis"/>
    <property type="evidence" value="ECO:0007669"/>
    <property type="project" value="UniProtKB-KW"/>
</dbReference>
<dbReference type="AlphaFoldDB" id="C1EIZ2"/>
<evidence type="ECO:0000256" key="11">
    <source>
        <dbReference type="SAM" id="MobiDB-lite"/>
    </source>
</evidence>
<dbReference type="STRING" id="296587.C1EIZ2"/>
<dbReference type="PANTHER" id="PTHR22936">
    <property type="entry name" value="RHOMBOID-RELATED"/>
    <property type="match status" value="1"/>
</dbReference>
<keyword evidence="8 10" id="KW-1133">Transmembrane helix</keyword>
<feature type="compositionally biased region" description="Basic and acidic residues" evidence="11">
    <location>
        <begin position="33"/>
        <end position="63"/>
    </location>
</feature>
<feature type="region of interest" description="Disordered" evidence="11">
    <location>
        <begin position="1"/>
        <end position="69"/>
    </location>
</feature>
<proteinExistence type="inferred from homology"/>
<sequence length="346" mass="36164">MDSLDAVLPRTGAGSEAESRAVDAPPPRPMGGTREERAARELAERDAASSKARLEAQRRRDTPEGVTDASWNPLWSPLSTVYNVPTVEPKAAYALAWCHVAAFTADLLSYKLAGGSGGDVFLRLALFDDAVVYDSQWLRVFTAGLVDFGLVHFALVNVGLALVGAEAEALLGTFPFLAVYALSAAFGGVASMAFDASKLHVTSSDGLMGVLGALLLYSALNVENEWNPSGFTTRLLKCGALAVGLQYVASVPTEAGAGHVVNAAGHLVGFVSGAALGYLGLSPTFTSEKFEPPDGRRKNLEDVTEVGAGGPKKAWVGVGGFSAAVVALCAVVVFKRVFDADPRDVF</sequence>
<dbReference type="Gene3D" id="1.20.1540.10">
    <property type="entry name" value="Rhomboid-like"/>
    <property type="match status" value="1"/>
</dbReference>
<evidence type="ECO:0000256" key="2">
    <source>
        <dbReference type="ARBA" id="ARBA00004141"/>
    </source>
</evidence>
<keyword evidence="5 10" id="KW-0812">Transmembrane</keyword>
<comment type="caution">
    <text evidence="10">Lacks conserved residue(s) required for the propagation of feature annotation.</text>
</comment>
<feature type="transmembrane region" description="Helical" evidence="10">
    <location>
        <begin position="140"/>
        <end position="163"/>
    </location>
</feature>
<dbReference type="GO" id="GO:0004252">
    <property type="term" value="F:serine-type endopeptidase activity"/>
    <property type="evidence" value="ECO:0007669"/>
    <property type="project" value="InterPro"/>
</dbReference>
<dbReference type="InterPro" id="IPR002610">
    <property type="entry name" value="Peptidase_S54_rhomboid-like"/>
</dbReference>
<comment type="similarity">
    <text evidence="3 10">Belongs to the peptidase S54 family.</text>
</comment>
<dbReference type="SUPFAM" id="SSF144091">
    <property type="entry name" value="Rhomboid-like"/>
    <property type="match status" value="1"/>
</dbReference>
<keyword evidence="14" id="KW-1185">Reference proteome</keyword>
<accession>C1EIZ2</accession>
<keyword evidence="7 10" id="KW-0720">Serine protease</keyword>
<protein>
    <recommendedName>
        <fullName evidence="10">RHOMBOID-like protein</fullName>
        <ecNumber evidence="10">3.4.21.105</ecNumber>
    </recommendedName>
</protein>
<evidence type="ECO:0000256" key="5">
    <source>
        <dbReference type="ARBA" id="ARBA00022692"/>
    </source>
</evidence>
<evidence type="ECO:0000256" key="3">
    <source>
        <dbReference type="ARBA" id="ARBA00009045"/>
    </source>
</evidence>
<feature type="transmembrane region" description="Helical" evidence="10">
    <location>
        <begin position="169"/>
        <end position="194"/>
    </location>
</feature>
<dbReference type="GeneID" id="8249774"/>
<evidence type="ECO:0000256" key="4">
    <source>
        <dbReference type="ARBA" id="ARBA00022670"/>
    </source>
</evidence>
<evidence type="ECO:0000256" key="10">
    <source>
        <dbReference type="RuleBase" id="RU362115"/>
    </source>
</evidence>
<feature type="domain" description="Peptidase S54 rhomboid" evidence="12">
    <location>
        <begin position="135"/>
        <end position="281"/>
    </location>
</feature>
<evidence type="ECO:0000313" key="14">
    <source>
        <dbReference type="Proteomes" id="UP000002009"/>
    </source>
</evidence>
<dbReference type="OMA" id="NVENEWN"/>
<dbReference type="EC" id="3.4.21.105" evidence="10"/>
<dbReference type="PANTHER" id="PTHR22936:SF69">
    <property type="entry name" value="RHOMBOID-LIKE PROTEIN"/>
    <property type="match status" value="1"/>
</dbReference>
<name>C1EIZ2_MICCC</name>
<comment type="catalytic activity">
    <reaction evidence="1 10">
        <text>Cleaves type-1 transmembrane domains using a catalytic dyad composed of serine and histidine that are contributed by different transmembrane domains.</text>
        <dbReference type="EC" id="3.4.21.105"/>
    </reaction>
</comment>
<reference evidence="13 14" key="1">
    <citation type="journal article" date="2009" name="Science">
        <title>Green evolution and dynamic adaptations revealed by genomes of the marine picoeukaryotes Micromonas.</title>
        <authorList>
            <person name="Worden A.Z."/>
            <person name="Lee J.H."/>
            <person name="Mock T."/>
            <person name="Rouze P."/>
            <person name="Simmons M.P."/>
            <person name="Aerts A.L."/>
            <person name="Allen A.E."/>
            <person name="Cuvelier M.L."/>
            <person name="Derelle E."/>
            <person name="Everett M.V."/>
            <person name="Foulon E."/>
            <person name="Grimwood J."/>
            <person name="Gundlach H."/>
            <person name="Henrissat B."/>
            <person name="Napoli C."/>
            <person name="McDonald S.M."/>
            <person name="Parker M.S."/>
            <person name="Rombauts S."/>
            <person name="Salamov A."/>
            <person name="Von Dassow P."/>
            <person name="Badger J.H."/>
            <person name="Coutinho P.M."/>
            <person name="Demir E."/>
            <person name="Dubchak I."/>
            <person name="Gentemann C."/>
            <person name="Eikrem W."/>
            <person name="Gready J.E."/>
            <person name="John U."/>
            <person name="Lanier W."/>
            <person name="Lindquist E.A."/>
            <person name="Lucas S."/>
            <person name="Mayer K.F."/>
            <person name="Moreau H."/>
            <person name="Not F."/>
            <person name="Otillar R."/>
            <person name="Panaud O."/>
            <person name="Pangilinan J."/>
            <person name="Paulsen I."/>
            <person name="Piegu B."/>
            <person name="Poliakov A."/>
            <person name="Robbens S."/>
            <person name="Schmutz J."/>
            <person name="Toulza E."/>
            <person name="Wyss T."/>
            <person name="Zelensky A."/>
            <person name="Zhou K."/>
            <person name="Armbrust E.V."/>
            <person name="Bhattacharya D."/>
            <person name="Goodenough U.W."/>
            <person name="Van de Peer Y."/>
            <person name="Grigoriev I.V."/>
        </authorList>
    </citation>
    <scope>NUCLEOTIDE SEQUENCE [LARGE SCALE GENOMIC DNA]</scope>
    <source>
        <strain evidence="14">RCC299 / NOUM17</strain>
    </source>
</reference>
<dbReference type="EMBL" id="CP001334">
    <property type="protein sequence ID" value="ACO67943.1"/>
    <property type="molecule type" value="Genomic_DNA"/>
</dbReference>
<keyword evidence="6 10" id="KW-0378">Hydrolase</keyword>
<dbReference type="KEGG" id="mis:MICPUN_64752"/>
<evidence type="ECO:0000256" key="1">
    <source>
        <dbReference type="ARBA" id="ARBA00000156"/>
    </source>
</evidence>